<name>A0A9P6TE51_9BASI</name>
<protein>
    <submittedName>
        <fullName evidence="1">Uncharacterized protein</fullName>
    </submittedName>
</protein>
<organism evidence="1 2">
    <name type="scientific">Cronartium quercuum f. sp. fusiforme G11</name>
    <dbReference type="NCBI Taxonomy" id="708437"/>
    <lineage>
        <taxon>Eukaryota</taxon>
        <taxon>Fungi</taxon>
        <taxon>Dikarya</taxon>
        <taxon>Basidiomycota</taxon>
        <taxon>Pucciniomycotina</taxon>
        <taxon>Pucciniomycetes</taxon>
        <taxon>Pucciniales</taxon>
        <taxon>Coleosporiaceae</taxon>
        <taxon>Cronartium</taxon>
    </lineage>
</organism>
<feature type="non-terminal residue" evidence="1">
    <location>
        <position position="1"/>
    </location>
</feature>
<dbReference type="EMBL" id="MU167248">
    <property type="protein sequence ID" value="KAG0147398.1"/>
    <property type="molecule type" value="Genomic_DNA"/>
</dbReference>
<comment type="caution">
    <text evidence="1">The sequence shown here is derived from an EMBL/GenBank/DDBJ whole genome shotgun (WGS) entry which is preliminary data.</text>
</comment>
<dbReference type="AlphaFoldDB" id="A0A9P6TE51"/>
<reference evidence="1" key="1">
    <citation type="submission" date="2013-11" db="EMBL/GenBank/DDBJ databases">
        <title>Genome sequence of the fusiform rust pathogen reveals effectors for host alternation and coevolution with pine.</title>
        <authorList>
            <consortium name="DOE Joint Genome Institute"/>
            <person name="Smith K."/>
            <person name="Pendleton A."/>
            <person name="Kubisiak T."/>
            <person name="Anderson C."/>
            <person name="Salamov A."/>
            <person name="Aerts A."/>
            <person name="Riley R."/>
            <person name="Clum A."/>
            <person name="Lindquist E."/>
            <person name="Ence D."/>
            <person name="Campbell M."/>
            <person name="Kronenberg Z."/>
            <person name="Feau N."/>
            <person name="Dhillon B."/>
            <person name="Hamelin R."/>
            <person name="Burleigh J."/>
            <person name="Smith J."/>
            <person name="Yandell M."/>
            <person name="Nelson C."/>
            <person name="Grigoriev I."/>
            <person name="Davis J."/>
        </authorList>
    </citation>
    <scope>NUCLEOTIDE SEQUENCE</scope>
    <source>
        <strain evidence="1">G11</strain>
    </source>
</reference>
<sequence>LIEELGLPAHSVIILQKSSEHIQEAEDCQKIMISFGTVIIINRFTLWFVLGVCCNRFKGLFPCLKKEFFQSVSTIFQTVQA</sequence>
<gene>
    <name evidence="1" type="ORF">CROQUDRAFT_698888</name>
</gene>
<evidence type="ECO:0000313" key="1">
    <source>
        <dbReference type="EMBL" id="KAG0147398.1"/>
    </source>
</evidence>
<accession>A0A9P6TE51</accession>
<dbReference type="Proteomes" id="UP000886653">
    <property type="component" value="Unassembled WGS sequence"/>
</dbReference>
<keyword evidence="2" id="KW-1185">Reference proteome</keyword>
<evidence type="ECO:0000313" key="2">
    <source>
        <dbReference type="Proteomes" id="UP000886653"/>
    </source>
</evidence>
<proteinExistence type="predicted"/>